<evidence type="ECO:0000256" key="5">
    <source>
        <dbReference type="ARBA" id="ARBA00022884"/>
    </source>
</evidence>
<feature type="region of interest" description="Disordered" evidence="10">
    <location>
        <begin position="322"/>
        <end position="381"/>
    </location>
</feature>
<dbReference type="GO" id="GO:0071006">
    <property type="term" value="C:U2-type catalytic step 1 spliceosome"/>
    <property type="evidence" value="ECO:0007669"/>
    <property type="project" value="TreeGrafter"/>
</dbReference>
<evidence type="ECO:0000256" key="9">
    <source>
        <dbReference type="PROSITE-ProRule" id="PRU00176"/>
    </source>
</evidence>
<dbReference type="GO" id="GO:0017070">
    <property type="term" value="F:U6 snRNA binding"/>
    <property type="evidence" value="ECO:0007669"/>
    <property type="project" value="TreeGrafter"/>
</dbReference>
<feature type="domain" description="RRM" evidence="11">
    <location>
        <begin position="237"/>
        <end position="310"/>
    </location>
</feature>
<evidence type="ECO:0000313" key="13">
    <source>
        <dbReference type="Proteomes" id="UP000813385"/>
    </source>
</evidence>
<keyword evidence="3" id="KW-0507">mRNA processing</keyword>
<feature type="region of interest" description="Disordered" evidence="10">
    <location>
        <begin position="157"/>
        <end position="229"/>
    </location>
</feature>
<gene>
    <name evidence="12" type="ORF">B0T11DRAFT_258516</name>
</gene>
<dbReference type="InterPro" id="IPR039171">
    <property type="entry name" value="Cwc2/Slt11"/>
</dbReference>
<evidence type="ECO:0000256" key="1">
    <source>
        <dbReference type="ARBA" id="ARBA00004123"/>
    </source>
</evidence>
<dbReference type="EMBL" id="JAGPXD010000004">
    <property type="protein sequence ID" value="KAH7358676.1"/>
    <property type="molecule type" value="Genomic_DNA"/>
</dbReference>
<dbReference type="FunFam" id="3.30.70.330:FF:000396">
    <property type="entry name" value="Putative Pre-mRNA-splicing factor slt11"/>
    <property type="match status" value="1"/>
</dbReference>
<comment type="caution">
    <text evidence="12">The sequence shown here is derived from an EMBL/GenBank/DDBJ whole genome shotgun (WGS) entry which is preliminary data.</text>
</comment>
<evidence type="ECO:0000256" key="8">
    <source>
        <dbReference type="ARBA" id="ARBA00025609"/>
    </source>
</evidence>
<reference evidence="12" key="1">
    <citation type="journal article" date="2021" name="Nat. Commun.">
        <title>Genetic determinants of endophytism in the Arabidopsis root mycobiome.</title>
        <authorList>
            <person name="Mesny F."/>
            <person name="Miyauchi S."/>
            <person name="Thiergart T."/>
            <person name="Pickel B."/>
            <person name="Atanasova L."/>
            <person name="Karlsson M."/>
            <person name="Huettel B."/>
            <person name="Barry K.W."/>
            <person name="Haridas S."/>
            <person name="Chen C."/>
            <person name="Bauer D."/>
            <person name="Andreopoulos W."/>
            <person name="Pangilinan J."/>
            <person name="LaButti K."/>
            <person name="Riley R."/>
            <person name="Lipzen A."/>
            <person name="Clum A."/>
            <person name="Drula E."/>
            <person name="Henrissat B."/>
            <person name="Kohler A."/>
            <person name="Grigoriev I.V."/>
            <person name="Martin F.M."/>
            <person name="Hacquard S."/>
        </authorList>
    </citation>
    <scope>NUCLEOTIDE SEQUENCE</scope>
    <source>
        <strain evidence="12">MPI-CAGE-AT-0016</strain>
    </source>
</reference>
<dbReference type="Proteomes" id="UP000813385">
    <property type="component" value="Unassembled WGS sequence"/>
</dbReference>
<dbReference type="GO" id="GO:0036002">
    <property type="term" value="F:pre-mRNA binding"/>
    <property type="evidence" value="ECO:0007669"/>
    <property type="project" value="TreeGrafter"/>
</dbReference>
<protein>
    <submittedName>
        <fullName evidence="12">Pre-mRNA-splicing factor slt-11</fullName>
    </submittedName>
</protein>
<keyword evidence="13" id="KW-1185">Reference proteome</keyword>
<organism evidence="12 13">
    <name type="scientific">Plectosphaerella cucumerina</name>
    <dbReference type="NCBI Taxonomy" id="40658"/>
    <lineage>
        <taxon>Eukaryota</taxon>
        <taxon>Fungi</taxon>
        <taxon>Dikarya</taxon>
        <taxon>Ascomycota</taxon>
        <taxon>Pezizomycotina</taxon>
        <taxon>Sordariomycetes</taxon>
        <taxon>Hypocreomycetidae</taxon>
        <taxon>Glomerellales</taxon>
        <taxon>Plectosphaerellaceae</taxon>
        <taxon>Plectosphaerella</taxon>
    </lineage>
</organism>
<evidence type="ECO:0000259" key="11">
    <source>
        <dbReference type="PROSITE" id="PS50102"/>
    </source>
</evidence>
<evidence type="ECO:0000256" key="3">
    <source>
        <dbReference type="ARBA" id="ARBA00022664"/>
    </source>
</evidence>
<dbReference type="GO" id="GO:0008380">
    <property type="term" value="P:RNA splicing"/>
    <property type="evidence" value="ECO:0007669"/>
    <property type="project" value="UniProtKB-KW"/>
</dbReference>
<sequence length="381" mass="40988">MPPQIKQDLNRSGWETTDFPSVCETCLPDNPYVKMLKEDHGAECKLCTRPFTVFSWSADRAHGRKKRTNICLTCARLKNCCQSCMLDLSFGLPIVVRDAALKMVAPGPTSDINREYFAQNNERAIEEGRAGIEEYEKTDDKARELLRRLATSKPYFRKGRTIEDGDEQAGGAGGSSQGGNPAVGAGVGGAGPIRTRDSRAAAAVGARPGRSKQAFPSAAQLPPGPQDWQPPQDQNIMSLFVTGVEDDLPEFKIRDFFKEHGKIKSLVCSHMSHCAFINYETRAAAEKAADACKGRAVIAGCPLRVRWGMPKPIGTMNKEERGQMLVDGRRTVPGGRSGGQRGGQKQLTSGQGEEEAAAPAAAVAPPPGADDGPKYASLAGE</sequence>
<dbReference type="InterPro" id="IPR012677">
    <property type="entry name" value="Nucleotide-bd_a/b_plait_sf"/>
</dbReference>
<comment type="similarity">
    <text evidence="2">Belongs to the SLT11 family.</text>
</comment>
<name>A0A8K0T9D3_9PEZI</name>
<evidence type="ECO:0000313" key="12">
    <source>
        <dbReference type="EMBL" id="KAH7358676.1"/>
    </source>
</evidence>
<dbReference type="OrthoDB" id="10259600at2759"/>
<keyword evidence="7" id="KW-0539">Nucleus</keyword>
<feature type="compositionally biased region" description="Gly residues" evidence="10">
    <location>
        <begin position="168"/>
        <end position="177"/>
    </location>
</feature>
<evidence type="ECO:0000256" key="10">
    <source>
        <dbReference type="SAM" id="MobiDB-lite"/>
    </source>
</evidence>
<dbReference type="AlphaFoldDB" id="A0A8K0T9D3"/>
<dbReference type="GO" id="GO:0006397">
    <property type="term" value="P:mRNA processing"/>
    <property type="evidence" value="ECO:0007669"/>
    <property type="project" value="UniProtKB-KW"/>
</dbReference>
<dbReference type="Pfam" id="PF21369">
    <property type="entry name" value="STL11_N"/>
    <property type="match status" value="1"/>
</dbReference>
<dbReference type="SMART" id="SM00360">
    <property type="entry name" value="RRM"/>
    <property type="match status" value="1"/>
</dbReference>
<dbReference type="GO" id="GO:0071007">
    <property type="term" value="C:U2-type catalytic step 2 spliceosome"/>
    <property type="evidence" value="ECO:0007669"/>
    <property type="project" value="TreeGrafter"/>
</dbReference>
<dbReference type="SUPFAM" id="SSF54928">
    <property type="entry name" value="RNA-binding domain, RBD"/>
    <property type="match status" value="1"/>
</dbReference>
<keyword evidence="4" id="KW-0747">Spliceosome</keyword>
<dbReference type="InterPro" id="IPR000504">
    <property type="entry name" value="RRM_dom"/>
</dbReference>
<keyword evidence="6" id="KW-0508">mRNA splicing</keyword>
<dbReference type="GO" id="GO:0000974">
    <property type="term" value="C:Prp19 complex"/>
    <property type="evidence" value="ECO:0007669"/>
    <property type="project" value="TreeGrafter"/>
</dbReference>
<evidence type="ECO:0000256" key="7">
    <source>
        <dbReference type="ARBA" id="ARBA00023242"/>
    </source>
</evidence>
<evidence type="ECO:0000256" key="4">
    <source>
        <dbReference type="ARBA" id="ARBA00022728"/>
    </source>
</evidence>
<dbReference type="InterPro" id="IPR034356">
    <property type="entry name" value="Slt11_RRM"/>
</dbReference>
<dbReference type="PANTHER" id="PTHR14089:SF6">
    <property type="entry name" value="PRE-MRNA-SPLICING FACTOR RBM22"/>
    <property type="match status" value="1"/>
</dbReference>
<comment type="function">
    <text evidence="8">Involved in pre-mRNA splicing. Facilitates the cooperative formation of U2/U6 helix II in association with stem II in the spliceosome. Binds to RNA.</text>
</comment>
<evidence type="ECO:0000256" key="6">
    <source>
        <dbReference type="ARBA" id="ARBA00023187"/>
    </source>
</evidence>
<comment type="subcellular location">
    <subcellularLocation>
        <location evidence="1">Nucleus</location>
    </subcellularLocation>
</comment>
<accession>A0A8K0T9D3</accession>
<dbReference type="PANTHER" id="PTHR14089">
    <property type="entry name" value="PRE-MRNA-SPLICING FACTOR RBM22"/>
    <property type="match status" value="1"/>
</dbReference>
<dbReference type="Gene3D" id="3.30.70.330">
    <property type="match status" value="1"/>
</dbReference>
<dbReference type="Pfam" id="PF00076">
    <property type="entry name" value="RRM_1"/>
    <property type="match status" value="1"/>
</dbReference>
<dbReference type="PROSITE" id="PS50102">
    <property type="entry name" value="RRM"/>
    <property type="match status" value="1"/>
</dbReference>
<keyword evidence="5 9" id="KW-0694">RNA-binding</keyword>
<evidence type="ECO:0000256" key="2">
    <source>
        <dbReference type="ARBA" id="ARBA00007781"/>
    </source>
</evidence>
<dbReference type="InterPro" id="IPR035979">
    <property type="entry name" value="RBD_domain_sf"/>
</dbReference>
<proteinExistence type="inferred from homology"/>
<dbReference type="CDD" id="cd12265">
    <property type="entry name" value="RRM_SLT11"/>
    <property type="match status" value="1"/>
</dbReference>
<dbReference type="InterPro" id="IPR048995">
    <property type="entry name" value="STL11/RBM22-like_N"/>
</dbReference>